<evidence type="ECO:0000313" key="8">
    <source>
        <dbReference type="RefSeq" id="XP_036357311.1"/>
    </source>
</evidence>
<protein>
    <submittedName>
        <fullName evidence="8">Uncharacterized protein LOC118762599 isoform X3</fullName>
    </submittedName>
</protein>
<evidence type="ECO:0000256" key="4">
    <source>
        <dbReference type="ARBA" id="ARBA00023125"/>
    </source>
</evidence>
<dbReference type="GO" id="GO:0008270">
    <property type="term" value="F:zinc ion binding"/>
    <property type="evidence" value="ECO:0007669"/>
    <property type="project" value="UniProtKB-KW"/>
</dbReference>
<evidence type="ECO:0000256" key="5">
    <source>
        <dbReference type="PROSITE-ProRule" id="PRU00309"/>
    </source>
</evidence>
<proteinExistence type="predicted"/>
<evidence type="ECO:0000313" key="7">
    <source>
        <dbReference type="Proteomes" id="UP000515154"/>
    </source>
</evidence>
<dbReference type="Pfam" id="PF05485">
    <property type="entry name" value="THAP"/>
    <property type="match status" value="1"/>
</dbReference>
<dbReference type="SUPFAM" id="SSF57716">
    <property type="entry name" value="Glucocorticoid receptor-like (DNA-binding domain)"/>
    <property type="match status" value="1"/>
</dbReference>
<keyword evidence="7" id="KW-1185">Reference proteome</keyword>
<keyword evidence="1" id="KW-0479">Metal-binding</keyword>
<dbReference type="RefSeq" id="XP_036357311.1">
    <property type="nucleotide sequence ID" value="XM_036501418.1"/>
</dbReference>
<sequence length="110" mass="13351">MPTKCIVKGCRSLQKKGGPISFYRLPWKNIHLRNEWMRRAGYDPNNYEEVKHISRDHRVCSRHFWNNRKESPYDLPTIYLGNDPEKLKNRSVVKDRMEVYFVILYFDCEK</sequence>
<accession>A0A7E6ENU0</accession>
<dbReference type="InterPro" id="IPR006612">
    <property type="entry name" value="THAP_Znf"/>
</dbReference>
<dbReference type="AlphaFoldDB" id="A0A7E6ENU0"/>
<evidence type="ECO:0000259" key="6">
    <source>
        <dbReference type="PROSITE" id="PS50950"/>
    </source>
</evidence>
<gene>
    <name evidence="8" type="primary">LOC118762599</name>
</gene>
<keyword evidence="4 5" id="KW-0238">DNA-binding</keyword>
<keyword evidence="3" id="KW-0862">Zinc</keyword>
<dbReference type="PROSITE" id="PS50950">
    <property type="entry name" value="ZF_THAP"/>
    <property type="match status" value="1"/>
</dbReference>
<evidence type="ECO:0000256" key="3">
    <source>
        <dbReference type="ARBA" id="ARBA00022833"/>
    </source>
</evidence>
<dbReference type="Proteomes" id="UP000515154">
    <property type="component" value="Linkage group LG3"/>
</dbReference>
<evidence type="ECO:0000256" key="2">
    <source>
        <dbReference type="ARBA" id="ARBA00022771"/>
    </source>
</evidence>
<evidence type="ECO:0000256" key="1">
    <source>
        <dbReference type="ARBA" id="ARBA00022723"/>
    </source>
</evidence>
<keyword evidence="2 5" id="KW-0863">Zinc-finger</keyword>
<dbReference type="GO" id="GO:0003677">
    <property type="term" value="F:DNA binding"/>
    <property type="evidence" value="ECO:0007669"/>
    <property type="project" value="UniProtKB-UniRule"/>
</dbReference>
<name>A0A7E6ENU0_9MOLL</name>
<reference evidence="8" key="1">
    <citation type="submission" date="2025-08" db="UniProtKB">
        <authorList>
            <consortium name="RefSeq"/>
        </authorList>
    </citation>
    <scope>IDENTIFICATION</scope>
</reference>
<dbReference type="SMART" id="SM00980">
    <property type="entry name" value="THAP"/>
    <property type="match status" value="1"/>
</dbReference>
<feature type="domain" description="THAP-type" evidence="6">
    <location>
        <begin position="1"/>
        <end position="79"/>
    </location>
</feature>
<organism evidence="7 8">
    <name type="scientific">Octopus sinensis</name>
    <name type="common">East Asian common octopus</name>
    <dbReference type="NCBI Taxonomy" id="2607531"/>
    <lineage>
        <taxon>Eukaryota</taxon>
        <taxon>Metazoa</taxon>
        <taxon>Spiralia</taxon>
        <taxon>Lophotrochozoa</taxon>
        <taxon>Mollusca</taxon>
        <taxon>Cephalopoda</taxon>
        <taxon>Coleoidea</taxon>
        <taxon>Octopodiformes</taxon>
        <taxon>Octopoda</taxon>
        <taxon>Incirrata</taxon>
        <taxon>Octopodidae</taxon>
        <taxon>Octopus</taxon>
    </lineage>
</organism>